<keyword evidence="2" id="KW-0804">Transcription</keyword>
<keyword evidence="5" id="KW-1185">Reference proteome</keyword>
<evidence type="ECO:0000313" key="4">
    <source>
        <dbReference type="EMBL" id="AKZ63582.1"/>
    </source>
</evidence>
<dbReference type="PANTHER" id="PTHR43130:SF3">
    <property type="entry name" value="HTH-TYPE TRANSCRIPTIONAL REGULATOR RV1931C"/>
    <property type="match status" value="1"/>
</dbReference>
<dbReference type="PANTHER" id="PTHR43130">
    <property type="entry name" value="ARAC-FAMILY TRANSCRIPTIONAL REGULATOR"/>
    <property type="match status" value="1"/>
</dbReference>
<evidence type="ECO:0000259" key="3">
    <source>
        <dbReference type="PROSITE" id="PS01124"/>
    </source>
</evidence>
<evidence type="ECO:0000256" key="1">
    <source>
        <dbReference type="ARBA" id="ARBA00023015"/>
    </source>
</evidence>
<dbReference type="InterPro" id="IPR009057">
    <property type="entry name" value="Homeodomain-like_sf"/>
</dbReference>
<sequence length="347" mass="38002">MSRRQAEPEKRTRPSMKPRNPLRIALLAYPGMNLIDLSGPLQTFVSAGRVAASAGVSDPRPLYEVRVLSSRGGALMTGAGLSVETEALEALDNLDIDTIIAPGGSVGERFETDPALVAWIRQHAGRARRVCSVCTGAFLLAAAGLLDGKRVTTHWDWALRLQQQFPAIEVDPEPIFIRQGDIWTSAGVTAGIDLALALVEQDYGHKVAIATARQLVMFIKRPGGQSQFSVPLVSQSSENARFAELHAWIASNLKNDLRVENLANRVNMSPRTFARTYVAEQGRTPAKTVEAMRLEAACRALEETDLPLKSIATETGHGEEQNLRRVFQRQLGVSPAQYRSRFSAHQE</sequence>
<dbReference type="InterPro" id="IPR018060">
    <property type="entry name" value="HTH_AraC"/>
</dbReference>
<evidence type="ECO:0000256" key="2">
    <source>
        <dbReference type="ARBA" id="ARBA00023163"/>
    </source>
</evidence>
<dbReference type="Pfam" id="PF12833">
    <property type="entry name" value="HTH_18"/>
    <property type="match status" value="1"/>
</dbReference>
<dbReference type="InterPro" id="IPR002818">
    <property type="entry name" value="DJ-1/PfpI"/>
</dbReference>
<reference evidence="5" key="1">
    <citation type="journal article" date="2015" name="Genome Announc.">
        <title>Complete Genome Sequence of Herbaspirillum hiltneri N3 (DSM 17495), Isolated from Surface-Sterilized Wheat Roots.</title>
        <authorList>
            <person name="Guizelini D."/>
            <person name="Saizaki P.M."/>
            <person name="Coimbra N.A."/>
            <person name="Weiss V.A."/>
            <person name="Faoro H."/>
            <person name="Sfeir M.Z."/>
            <person name="Baura V.A."/>
            <person name="Monteiro R.A."/>
            <person name="Chubatsu L.S."/>
            <person name="Souza E.M."/>
            <person name="Cruz L.M."/>
            <person name="Pedrosa F.O."/>
            <person name="Raittz R.T."/>
            <person name="Marchaukoski J.N."/>
            <person name="Steffens M.B."/>
        </authorList>
    </citation>
    <scope>NUCLEOTIDE SEQUENCE [LARGE SCALE GENOMIC DNA]</scope>
    <source>
        <strain evidence="5">N3</strain>
    </source>
</reference>
<feature type="domain" description="HTH araC/xylS-type" evidence="3">
    <location>
        <begin position="243"/>
        <end position="341"/>
    </location>
</feature>
<dbReference type="EMBL" id="CP011409">
    <property type="protein sequence ID" value="AKZ63582.1"/>
    <property type="molecule type" value="Genomic_DNA"/>
</dbReference>
<dbReference type="CDD" id="cd03137">
    <property type="entry name" value="GATase1_AraC_1"/>
    <property type="match status" value="1"/>
</dbReference>
<dbReference type="Proteomes" id="UP000063429">
    <property type="component" value="Chromosome"/>
</dbReference>
<dbReference type="InterPro" id="IPR029062">
    <property type="entry name" value="Class_I_gatase-like"/>
</dbReference>
<protein>
    <submittedName>
        <fullName evidence="4">Transcriptional regulator</fullName>
    </submittedName>
</protein>
<dbReference type="SUPFAM" id="SSF46689">
    <property type="entry name" value="Homeodomain-like"/>
    <property type="match status" value="2"/>
</dbReference>
<gene>
    <name evidence="4" type="ORF">F506_13730</name>
</gene>
<dbReference type="InterPro" id="IPR052158">
    <property type="entry name" value="INH-QAR"/>
</dbReference>
<dbReference type="SUPFAM" id="SSF52317">
    <property type="entry name" value="Class I glutamine amidotransferase-like"/>
    <property type="match status" value="1"/>
</dbReference>
<dbReference type="SMART" id="SM00342">
    <property type="entry name" value="HTH_ARAC"/>
    <property type="match status" value="1"/>
</dbReference>
<dbReference type="Gene3D" id="1.10.10.60">
    <property type="entry name" value="Homeodomain-like"/>
    <property type="match status" value="1"/>
</dbReference>
<name>A0ABN4HY67_9BURK</name>
<evidence type="ECO:0000313" key="5">
    <source>
        <dbReference type="Proteomes" id="UP000063429"/>
    </source>
</evidence>
<accession>A0ABN4HY67</accession>
<organism evidence="4 5">
    <name type="scientific">Herbaspirillum hiltneri N3</name>
    <dbReference type="NCBI Taxonomy" id="1262470"/>
    <lineage>
        <taxon>Bacteria</taxon>
        <taxon>Pseudomonadati</taxon>
        <taxon>Pseudomonadota</taxon>
        <taxon>Betaproteobacteria</taxon>
        <taxon>Burkholderiales</taxon>
        <taxon>Oxalobacteraceae</taxon>
        <taxon>Herbaspirillum</taxon>
    </lineage>
</organism>
<dbReference type="PROSITE" id="PS01124">
    <property type="entry name" value="HTH_ARAC_FAMILY_2"/>
    <property type="match status" value="1"/>
</dbReference>
<proteinExistence type="predicted"/>
<keyword evidence="1" id="KW-0805">Transcription regulation</keyword>
<dbReference type="Pfam" id="PF01965">
    <property type="entry name" value="DJ-1_PfpI"/>
    <property type="match status" value="1"/>
</dbReference>
<dbReference type="Gene3D" id="3.40.50.880">
    <property type="match status" value="1"/>
</dbReference>